<sequence length="182" mass="20038">MSADESQLLVRSEAMMGHSCNASHLGNASCTGSIRLHNFNDIHGASGEAMMLNIESNKKISIPIFNESDVFSQALSMQDPIIYNGTRGGVVQISDLRQANVVVSHVKHESSVSKIKLLNDNNYVLSSSVDGQIKLWDMRTRSCVIAMSHGCDTYFMNQTFDLDNTESVVSSDVGKKKYLLFL</sequence>
<dbReference type="SMART" id="SM00320">
    <property type="entry name" value="WD40"/>
    <property type="match status" value="1"/>
</dbReference>
<reference evidence="4 5" key="1">
    <citation type="journal article" date="2008" name="Nature">
        <title>The Trichoplax genome and the nature of placozoans.</title>
        <authorList>
            <person name="Srivastava M."/>
            <person name="Begovic E."/>
            <person name="Chapman J."/>
            <person name="Putnam N.H."/>
            <person name="Hellsten U."/>
            <person name="Kawashima T."/>
            <person name="Kuo A."/>
            <person name="Mitros T."/>
            <person name="Salamov A."/>
            <person name="Carpenter M.L."/>
            <person name="Signorovitch A.Y."/>
            <person name="Moreno M.A."/>
            <person name="Kamm K."/>
            <person name="Grimwood J."/>
            <person name="Schmutz J."/>
            <person name="Shapiro H."/>
            <person name="Grigoriev I.V."/>
            <person name="Buss L.W."/>
            <person name="Schierwater B."/>
            <person name="Dellaporta S.L."/>
            <person name="Rokhsar D.S."/>
        </authorList>
    </citation>
    <scope>NUCLEOTIDE SEQUENCE [LARGE SCALE GENOMIC DNA]</scope>
    <source>
        <strain evidence="4 5">Grell-BS-1999</strain>
    </source>
</reference>
<evidence type="ECO:0000256" key="3">
    <source>
        <dbReference type="PROSITE-ProRule" id="PRU00221"/>
    </source>
</evidence>
<dbReference type="KEGG" id="tad:TRIADDRAFT_61224"/>
<name>B3SAD7_TRIAD</name>
<evidence type="ECO:0000256" key="2">
    <source>
        <dbReference type="ARBA" id="ARBA00022737"/>
    </source>
</evidence>
<dbReference type="InterPro" id="IPR015943">
    <property type="entry name" value="WD40/YVTN_repeat-like_dom_sf"/>
</dbReference>
<dbReference type="Gene3D" id="2.130.10.10">
    <property type="entry name" value="YVTN repeat-like/Quinoprotein amine dehydrogenase"/>
    <property type="match status" value="1"/>
</dbReference>
<dbReference type="GeneID" id="6758402"/>
<gene>
    <name evidence="4" type="ORF">TRIADDRAFT_61224</name>
</gene>
<proteinExistence type="predicted"/>
<evidence type="ECO:0000313" key="5">
    <source>
        <dbReference type="Proteomes" id="UP000009022"/>
    </source>
</evidence>
<dbReference type="SUPFAM" id="SSF50978">
    <property type="entry name" value="WD40 repeat-like"/>
    <property type="match status" value="1"/>
</dbReference>
<organism evidence="4 5">
    <name type="scientific">Trichoplax adhaerens</name>
    <name type="common">Trichoplax reptans</name>
    <dbReference type="NCBI Taxonomy" id="10228"/>
    <lineage>
        <taxon>Eukaryota</taxon>
        <taxon>Metazoa</taxon>
        <taxon>Placozoa</taxon>
        <taxon>Uniplacotomia</taxon>
        <taxon>Trichoplacea</taxon>
        <taxon>Trichoplacidae</taxon>
        <taxon>Trichoplax</taxon>
    </lineage>
</organism>
<dbReference type="InterPro" id="IPR036322">
    <property type="entry name" value="WD40_repeat_dom_sf"/>
</dbReference>
<dbReference type="AlphaFoldDB" id="B3SAD7"/>
<dbReference type="PROSITE" id="PS00678">
    <property type="entry name" value="WD_REPEATS_1"/>
    <property type="match status" value="1"/>
</dbReference>
<dbReference type="Pfam" id="PF23761">
    <property type="entry name" value="Beta-prop_DCAF4"/>
    <property type="match status" value="1"/>
</dbReference>
<dbReference type="OrthoDB" id="128867at2759"/>
<dbReference type="PhylomeDB" id="B3SAD7"/>
<dbReference type="PROSITE" id="PS50082">
    <property type="entry name" value="WD_REPEATS_2"/>
    <property type="match status" value="1"/>
</dbReference>
<dbReference type="eggNOG" id="KOG2695">
    <property type="taxonomic scope" value="Eukaryota"/>
</dbReference>
<evidence type="ECO:0000256" key="1">
    <source>
        <dbReference type="ARBA" id="ARBA00022574"/>
    </source>
</evidence>
<dbReference type="STRING" id="10228.B3SAD7"/>
<keyword evidence="5" id="KW-1185">Reference proteome</keyword>
<dbReference type="InterPro" id="IPR019775">
    <property type="entry name" value="WD40_repeat_CS"/>
</dbReference>
<dbReference type="PROSITE" id="PS50294">
    <property type="entry name" value="WD_REPEATS_REGION"/>
    <property type="match status" value="1"/>
</dbReference>
<protein>
    <submittedName>
        <fullName evidence="4">Uncharacterized protein</fullName>
    </submittedName>
</protein>
<keyword evidence="2" id="KW-0677">Repeat</keyword>
<evidence type="ECO:0000313" key="4">
    <source>
        <dbReference type="EMBL" id="EDV20297.1"/>
    </source>
</evidence>
<dbReference type="InterPro" id="IPR001680">
    <property type="entry name" value="WD40_rpt"/>
</dbReference>
<dbReference type="HOGENOM" id="CLU_1483868_0_0_1"/>
<dbReference type="RefSeq" id="XP_002117247.1">
    <property type="nucleotide sequence ID" value="XM_002117211.1"/>
</dbReference>
<dbReference type="PANTHER" id="PTHR44472:SF1">
    <property type="entry name" value="DDB1 AND CUL4 ASSOCIATED FACTOR 4"/>
    <property type="match status" value="1"/>
</dbReference>
<feature type="repeat" description="WD" evidence="3">
    <location>
        <begin position="105"/>
        <end position="146"/>
    </location>
</feature>
<dbReference type="InParanoid" id="B3SAD7"/>
<dbReference type="CTD" id="6758402"/>
<dbReference type="PANTHER" id="PTHR44472">
    <property type="entry name" value="DDB1- AND CUL4-ASSOCIATED FACTOR 4-RELATED"/>
    <property type="match status" value="1"/>
</dbReference>
<accession>B3SAD7</accession>
<dbReference type="InterPro" id="IPR052254">
    <property type="entry name" value="CUL4-DDB1_E3_ligase_receptor"/>
</dbReference>
<dbReference type="EMBL" id="DS985261">
    <property type="protein sequence ID" value="EDV20297.1"/>
    <property type="molecule type" value="Genomic_DNA"/>
</dbReference>
<dbReference type="Proteomes" id="UP000009022">
    <property type="component" value="Unassembled WGS sequence"/>
</dbReference>
<keyword evidence="1 3" id="KW-0853">WD repeat</keyword>